<dbReference type="EC" id="2.4.-.-" evidence="2"/>
<dbReference type="PANTHER" id="PTHR12526:SF600">
    <property type="entry name" value="GLYCOSYL TRANSFERASE GROUP 1"/>
    <property type="match status" value="1"/>
</dbReference>
<sequence length="448" mass="48496">MKVLLLAYEFPPAPSPQSLRWARLTRELVGHGFEVDVLSVVRGEEPRPLPVPAGVRVYRSPGGAATGFFSILRRAPLALCQGQELAMPVPDASGQLALGEGGLASLEPLVNWKGRLAGRVLTRLDRLAGNFTFPDAEGQWELPARSRLRELLAQLQPDIVISSHEPATTLRLGRLAKEAGYPWLVDMGDPVLSFYTPARWRRLAGRIESWTCRNADHVLVTTEAARTLLRSRYPLADSRVSVLSQGFDPPGNASGEVELPVAFDPALLELVYTGSFYAFRNGMPVVEAVASLPGARLTVATRTPPQWLLEAAARHPQALRLAGFVTQAQAAAMQRAADVLVNVANSDPVHIPGKFYEYLGAGRPILHLGDAQGDSAAELLQAQRRGLTVPNQQAAIAAALESLLQCKREGGLSRSFELDPEAVEQHSWRSLGAKLARVLEGLHRGQAG</sequence>
<dbReference type="Proteomes" id="UP001160550">
    <property type="component" value="Unassembled WGS sequence"/>
</dbReference>
<reference evidence="2" key="1">
    <citation type="journal article" date="2007" name="Int. J. Syst. Evol. Microbiol.">
        <title>Luteimonas composti sp. nov., a moderately thermophilic bacterium isolated from food waste.</title>
        <authorList>
            <person name="Young C.C."/>
            <person name="Kampfer P."/>
            <person name="Chen W.M."/>
            <person name="Yen W.S."/>
            <person name="Arun A.B."/>
            <person name="Lai W.A."/>
            <person name="Shen F.T."/>
            <person name="Rekha P.D."/>
            <person name="Lin K.Y."/>
            <person name="Chou J.H."/>
        </authorList>
    </citation>
    <scope>NUCLEOTIDE SEQUENCE</scope>
    <source>
        <strain evidence="2">CC-YY355</strain>
    </source>
</reference>
<evidence type="ECO:0000313" key="3">
    <source>
        <dbReference type="Proteomes" id="UP001160550"/>
    </source>
</evidence>
<reference evidence="2" key="2">
    <citation type="submission" date="2023-04" db="EMBL/GenBank/DDBJ databases">
        <authorList>
            <person name="Sun J.-Q."/>
        </authorList>
    </citation>
    <scope>NUCLEOTIDE SEQUENCE</scope>
    <source>
        <strain evidence="2">CC-YY355</strain>
    </source>
</reference>
<keyword evidence="2" id="KW-0328">Glycosyltransferase</keyword>
<keyword evidence="2" id="KW-0808">Transferase</keyword>
<dbReference type="EMBL" id="JARYGX010000023">
    <property type="protein sequence ID" value="MDH7454063.1"/>
    <property type="molecule type" value="Genomic_DNA"/>
</dbReference>
<comment type="caution">
    <text evidence="2">The sequence shown here is derived from an EMBL/GenBank/DDBJ whole genome shotgun (WGS) entry which is preliminary data.</text>
</comment>
<keyword evidence="3" id="KW-1185">Reference proteome</keyword>
<name>A0ABT6MVF5_9GAMM</name>
<protein>
    <submittedName>
        <fullName evidence="2">Glycosyltransferase</fullName>
        <ecNumber evidence="2">2.4.-.-</ecNumber>
    </submittedName>
</protein>
<evidence type="ECO:0000259" key="1">
    <source>
        <dbReference type="Pfam" id="PF13439"/>
    </source>
</evidence>
<feature type="domain" description="Glycosyltransferase subfamily 4-like N-terminal" evidence="1">
    <location>
        <begin position="120"/>
        <end position="249"/>
    </location>
</feature>
<dbReference type="SUPFAM" id="SSF53756">
    <property type="entry name" value="UDP-Glycosyltransferase/glycogen phosphorylase"/>
    <property type="match status" value="1"/>
</dbReference>
<gene>
    <name evidence="2" type="ORF">QF205_13435</name>
</gene>
<dbReference type="Pfam" id="PF13439">
    <property type="entry name" value="Glyco_transf_4"/>
    <property type="match status" value="1"/>
</dbReference>
<dbReference type="GO" id="GO:0016757">
    <property type="term" value="F:glycosyltransferase activity"/>
    <property type="evidence" value="ECO:0007669"/>
    <property type="project" value="UniProtKB-KW"/>
</dbReference>
<organism evidence="2 3">
    <name type="scientific">Luteimonas composti</name>
    <dbReference type="NCBI Taxonomy" id="398257"/>
    <lineage>
        <taxon>Bacteria</taxon>
        <taxon>Pseudomonadati</taxon>
        <taxon>Pseudomonadota</taxon>
        <taxon>Gammaproteobacteria</taxon>
        <taxon>Lysobacterales</taxon>
        <taxon>Lysobacteraceae</taxon>
        <taxon>Luteimonas</taxon>
    </lineage>
</organism>
<dbReference type="RefSeq" id="WP_280943269.1">
    <property type="nucleotide sequence ID" value="NZ_JARYGX010000023.1"/>
</dbReference>
<dbReference type="PANTHER" id="PTHR12526">
    <property type="entry name" value="GLYCOSYLTRANSFERASE"/>
    <property type="match status" value="1"/>
</dbReference>
<dbReference type="Gene3D" id="3.40.50.2000">
    <property type="entry name" value="Glycogen Phosphorylase B"/>
    <property type="match status" value="2"/>
</dbReference>
<evidence type="ECO:0000313" key="2">
    <source>
        <dbReference type="EMBL" id="MDH7454063.1"/>
    </source>
</evidence>
<dbReference type="InterPro" id="IPR028098">
    <property type="entry name" value="Glyco_trans_4-like_N"/>
</dbReference>
<proteinExistence type="predicted"/>
<accession>A0ABT6MVF5</accession>